<evidence type="ECO:0000313" key="11">
    <source>
        <dbReference type="Proteomes" id="UP000315636"/>
    </source>
</evidence>
<evidence type="ECO:0000256" key="5">
    <source>
        <dbReference type="ARBA" id="ARBA00022884"/>
    </source>
</evidence>
<dbReference type="SUPFAM" id="SSF48334">
    <property type="entry name" value="DNA repair protein MutS, domain III"/>
    <property type="match status" value="1"/>
</dbReference>
<dbReference type="GO" id="GO:0072344">
    <property type="term" value="P:rescue of stalled ribosome"/>
    <property type="evidence" value="ECO:0007669"/>
    <property type="project" value="UniProtKB-UniRule"/>
</dbReference>
<keyword evidence="6 7" id="KW-0238">DNA-binding</keyword>
<dbReference type="CDD" id="cd06503">
    <property type="entry name" value="ATP-synt_Fo_b"/>
    <property type="match status" value="1"/>
</dbReference>
<dbReference type="InterPro" id="IPR027417">
    <property type="entry name" value="P-loop_NTPase"/>
</dbReference>
<dbReference type="Gene3D" id="3.40.50.300">
    <property type="entry name" value="P-loop containing nucleotide triphosphate hydrolases"/>
    <property type="match status" value="1"/>
</dbReference>
<evidence type="ECO:0000256" key="6">
    <source>
        <dbReference type="ARBA" id="ARBA00023125"/>
    </source>
</evidence>
<dbReference type="GO" id="GO:0045910">
    <property type="term" value="P:negative regulation of DNA recombination"/>
    <property type="evidence" value="ECO:0007669"/>
    <property type="project" value="InterPro"/>
</dbReference>
<dbReference type="InterPro" id="IPR036063">
    <property type="entry name" value="Smr_dom_sf"/>
</dbReference>
<dbReference type="GO" id="GO:0006298">
    <property type="term" value="P:mismatch repair"/>
    <property type="evidence" value="ECO:0007669"/>
    <property type="project" value="InterPro"/>
</dbReference>
<dbReference type="SMART" id="SM00533">
    <property type="entry name" value="MUTSd"/>
    <property type="match status" value="1"/>
</dbReference>
<dbReference type="SMART" id="SM00534">
    <property type="entry name" value="MUTSac"/>
    <property type="match status" value="1"/>
</dbReference>
<dbReference type="InterPro" id="IPR005747">
    <property type="entry name" value="MutS2"/>
</dbReference>
<dbReference type="GO" id="GO:0016887">
    <property type="term" value="F:ATP hydrolysis activity"/>
    <property type="evidence" value="ECO:0007669"/>
    <property type="project" value="InterPro"/>
</dbReference>
<dbReference type="InterPro" id="IPR046893">
    <property type="entry name" value="MSSS"/>
</dbReference>
<comment type="function">
    <text evidence="7">Endonuclease that is involved in the suppression of homologous recombination and thus may have a key role in the control of bacterial genetic diversity.</text>
</comment>
<keyword evidence="2 7" id="KW-0547">Nucleotide-binding</keyword>
<evidence type="ECO:0000256" key="8">
    <source>
        <dbReference type="SAM" id="Coils"/>
    </source>
</evidence>
<dbReference type="SUPFAM" id="SSF160443">
    <property type="entry name" value="SMR domain-like"/>
    <property type="match status" value="1"/>
</dbReference>
<comment type="subunit">
    <text evidence="7">Homodimer. Binds to stalled ribosomes, contacting rRNA.</text>
</comment>
<reference evidence="10 11" key="1">
    <citation type="submission" date="2017-05" db="EMBL/GenBank/DDBJ databases">
        <authorList>
            <person name="Varghese N."/>
            <person name="Submissions S."/>
        </authorList>
    </citation>
    <scope>NUCLEOTIDE SEQUENCE [LARGE SCALE GENOMIC DNA]</scope>
    <source>
        <strain evidence="10 11">DSM 45474</strain>
    </source>
</reference>
<dbReference type="InterPro" id="IPR036187">
    <property type="entry name" value="DNA_mismatch_repair_MutS_sf"/>
</dbReference>
<evidence type="ECO:0000259" key="9">
    <source>
        <dbReference type="PROSITE" id="PS50828"/>
    </source>
</evidence>
<dbReference type="RefSeq" id="WP_142503909.1">
    <property type="nucleotide sequence ID" value="NZ_FXTI01000001.1"/>
</dbReference>
<dbReference type="GO" id="GO:0030983">
    <property type="term" value="F:mismatched DNA binding"/>
    <property type="evidence" value="ECO:0007669"/>
    <property type="project" value="InterPro"/>
</dbReference>
<dbReference type="PROSITE" id="PS50828">
    <property type="entry name" value="SMR"/>
    <property type="match status" value="1"/>
</dbReference>
<keyword evidence="1 7" id="KW-0699">rRNA-binding</keyword>
<keyword evidence="7" id="KW-0255">Endonuclease</keyword>
<keyword evidence="11" id="KW-1185">Reference proteome</keyword>
<evidence type="ECO:0000256" key="7">
    <source>
        <dbReference type="HAMAP-Rule" id="MF_00092"/>
    </source>
</evidence>
<dbReference type="InterPro" id="IPR000432">
    <property type="entry name" value="DNA_mismatch_repair_MutS_C"/>
</dbReference>
<dbReference type="GO" id="GO:0019843">
    <property type="term" value="F:rRNA binding"/>
    <property type="evidence" value="ECO:0007669"/>
    <property type="project" value="UniProtKB-UniRule"/>
</dbReference>
<evidence type="ECO:0000256" key="3">
    <source>
        <dbReference type="ARBA" id="ARBA00022801"/>
    </source>
</evidence>
<accession>A0A521AL05</accession>
<dbReference type="PANTHER" id="PTHR48466">
    <property type="entry name" value="OS10G0509000 PROTEIN-RELATED"/>
    <property type="match status" value="1"/>
</dbReference>
<keyword evidence="3 7" id="KW-0378">Hydrolase</keyword>
<evidence type="ECO:0000313" key="10">
    <source>
        <dbReference type="EMBL" id="SMO35486.1"/>
    </source>
</evidence>
<dbReference type="OrthoDB" id="9808166at2"/>
<dbReference type="GO" id="GO:0043023">
    <property type="term" value="F:ribosomal large subunit binding"/>
    <property type="evidence" value="ECO:0007669"/>
    <property type="project" value="UniProtKB-UniRule"/>
</dbReference>
<dbReference type="CDD" id="cd03280">
    <property type="entry name" value="ABC_MutS2"/>
    <property type="match status" value="1"/>
</dbReference>
<sequence length="785" mass="87309">MDPRMQQTLEYHRMIESLIELASSETGKTVTTELQPSTCTEDVSHMLQSTAEAMDFLRLAGNLSFESVKEIRPSLQRARIGSVLSAVELLDVAGTAAAEKRVSSAFKRLEPEDAPLPILRELVGRLAETRGLAESILSSIDEDGQVKDEASPALKRIRGSIIQLQGRIRSSLEEILHHSKYVKMLQESIVTQRNDRYVIPVKQEYRGAFGGIVHDQSASGQTLFIEPQSVVDLNNRLRELELEEAREVERILGELTVQVGESAEDVENNLSVCTELDVIFAKARLGRKLKGIVPRLNTDGLIRLKGARHPLIDMEEVVPIDVELGGAYRAIVITGPNTGGKTVSLKTVGLLTLMAQAGLPIPAEEESTVSVFSGVFADIGDEQSIEQNLSTFSSHLTNIIHILQQIDARSLVLMDELGAGTDPTEGAALAIAILEKVLERGCRLVATTHYNELKLFANSRDEVINASVEFNVETLSPTYRLLIGIPGRSNAFEIAERLGLPKEIIQTARSQISSEENRLEDMIGALSEDQRQAEEERQKAEALRMEAEALHQELKQQLKRWEKEKERIQESARREAKSIVSRAKREAEEVIHQLRQWAKERPGSLKEHKLIEAKKRLTDVEPETKWVKDVESEDRPQKAIAVGDEVWVKTLNQKGQVIADLGNDEFQVAVGLMKMKVPRNSLQWKASPQVHSESGTTSYRRFSSNVRPELDLRGKLVEEAIPEIDKYLDDALLAGFDNVFLIHGKGTGALRKGVRKYLDNHSRVRSYRSGGQGEGGLGVTVVELK</sequence>
<dbReference type="Pfam" id="PF01713">
    <property type="entry name" value="Smr"/>
    <property type="match status" value="1"/>
</dbReference>
<dbReference type="SUPFAM" id="SSF52540">
    <property type="entry name" value="P-loop containing nucleoside triphosphate hydrolases"/>
    <property type="match status" value="1"/>
</dbReference>
<dbReference type="InterPro" id="IPR045076">
    <property type="entry name" value="MutS"/>
</dbReference>
<dbReference type="SMART" id="SM00463">
    <property type="entry name" value="SMR"/>
    <property type="match status" value="1"/>
</dbReference>
<feature type="binding site" evidence="7">
    <location>
        <begin position="335"/>
        <end position="342"/>
    </location>
    <ligand>
        <name>ATP</name>
        <dbReference type="ChEBI" id="CHEBI:30616"/>
    </ligand>
</feature>
<keyword evidence="4 7" id="KW-0067">ATP-binding</keyword>
<organism evidence="10 11">
    <name type="scientific">Melghirimyces algeriensis</name>
    <dbReference type="NCBI Taxonomy" id="910412"/>
    <lineage>
        <taxon>Bacteria</taxon>
        <taxon>Bacillati</taxon>
        <taxon>Bacillota</taxon>
        <taxon>Bacilli</taxon>
        <taxon>Bacillales</taxon>
        <taxon>Thermoactinomycetaceae</taxon>
        <taxon>Melghirimyces</taxon>
    </lineage>
</organism>
<gene>
    <name evidence="7" type="primary">mutS2</name>
    <name evidence="7" type="synonym">rqcU</name>
    <name evidence="10" type="ORF">SAMN06264849_101208</name>
</gene>
<dbReference type="GO" id="GO:0005524">
    <property type="term" value="F:ATP binding"/>
    <property type="evidence" value="ECO:0007669"/>
    <property type="project" value="UniProtKB-UniRule"/>
</dbReference>
<name>A0A521AL05_9BACL</name>
<dbReference type="Pfam" id="PF00488">
    <property type="entry name" value="MutS_V"/>
    <property type="match status" value="1"/>
</dbReference>
<dbReference type="GO" id="GO:0004519">
    <property type="term" value="F:endonuclease activity"/>
    <property type="evidence" value="ECO:0007669"/>
    <property type="project" value="UniProtKB-UniRule"/>
</dbReference>
<dbReference type="PROSITE" id="PS00486">
    <property type="entry name" value="DNA_MISMATCH_REPAIR_2"/>
    <property type="match status" value="1"/>
</dbReference>
<dbReference type="GO" id="GO:0140664">
    <property type="term" value="F:ATP-dependent DNA damage sensor activity"/>
    <property type="evidence" value="ECO:0007669"/>
    <property type="project" value="InterPro"/>
</dbReference>
<comment type="similarity">
    <text evidence="7">Belongs to the DNA mismatch repair MutS family. MutS2 subfamily.</text>
</comment>
<dbReference type="EMBL" id="FXTI01000001">
    <property type="protein sequence ID" value="SMO35486.1"/>
    <property type="molecule type" value="Genomic_DNA"/>
</dbReference>
<dbReference type="PANTHER" id="PTHR48466:SF2">
    <property type="entry name" value="OS10G0509000 PROTEIN"/>
    <property type="match status" value="1"/>
</dbReference>
<dbReference type="InterPro" id="IPR002625">
    <property type="entry name" value="Smr_dom"/>
</dbReference>
<evidence type="ECO:0000256" key="4">
    <source>
        <dbReference type="ARBA" id="ARBA00022840"/>
    </source>
</evidence>
<dbReference type="Gene3D" id="3.30.1370.110">
    <property type="match status" value="1"/>
</dbReference>
<dbReference type="AlphaFoldDB" id="A0A521AL05"/>
<dbReference type="HAMAP" id="MF_00092">
    <property type="entry name" value="MutS2"/>
    <property type="match status" value="1"/>
</dbReference>
<dbReference type="EC" id="3.6.4.-" evidence="7"/>
<dbReference type="EC" id="3.1.-.-" evidence="7"/>
<comment type="function">
    <text evidence="7">Acts as a ribosome collision sensor, splitting the ribosome into its 2 subunits. Detects stalled/collided 70S ribosomes which it binds and splits by an ATP-hydrolysis driven conformational change. Acts upstream of the ribosome quality control system (RQC), a ribosome-associated complex that mediates the extraction of incompletely synthesized nascent chains from stalled ribosomes and their subsequent degradation. Probably generates substrates for RQC.</text>
</comment>
<proteinExistence type="inferred from homology"/>
<keyword evidence="5 7" id="KW-0694">RNA-binding</keyword>
<feature type="coiled-coil region" evidence="8">
    <location>
        <begin position="516"/>
        <end position="600"/>
    </location>
</feature>
<protein>
    <recommendedName>
        <fullName evidence="7">Endonuclease MutS2</fullName>
        <ecNumber evidence="7">3.1.-.-</ecNumber>
    </recommendedName>
    <alternativeName>
        <fullName evidence="7">Ribosome-associated protein quality control-upstream factor</fullName>
        <shortName evidence="7">RQC-upstream factor</shortName>
        <shortName evidence="7">RqcU</shortName>
        <ecNumber evidence="7">3.6.4.-</ecNumber>
    </alternativeName>
</protein>
<dbReference type="FunFam" id="3.40.50.300:FF:000830">
    <property type="entry name" value="Endonuclease MutS2"/>
    <property type="match status" value="1"/>
</dbReference>
<dbReference type="NCBIfam" id="TIGR01069">
    <property type="entry name" value="mutS2"/>
    <property type="match status" value="1"/>
</dbReference>
<evidence type="ECO:0000256" key="2">
    <source>
        <dbReference type="ARBA" id="ARBA00022741"/>
    </source>
</evidence>
<dbReference type="Pfam" id="PF20297">
    <property type="entry name" value="MSSS"/>
    <property type="match status" value="1"/>
</dbReference>
<feature type="domain" description="Smr" evidence="9">
    <location>
        <begin position="710"/>
        <end position="785"/>
    </location>
</feature>
<keyword evidence="7" id="KW-0540">Nuclease</keyword>
<evidence type="ECO:0000256" key="1">
    <source>
        <dbReference type="ARBA" id="ARBA00022730"/>
    </source>
</evidence>
<keyword evidence="8" id="KW-0175">Coiled coil</keyword>
<dbReference type="PIRSF" id="PIRSF005814">
    <property type="entry name" value="MutS_YshD"/>
    <property type="match status" value="1"/>
</dbReference>
<dbReference type="InterPro" id="IPR007696">
    <property type="entry name" value="DNA_mismatch_repair_MutS_core"/>
</dbReference>
<dbReference type="Proteomes" id="UP000315636">
    <property type="component" value="Unassembled WGS sequence"/>
</dbReference>